<dbReference type="AlphaFoldDB" id="A0AAV2MRN0"/>
<proteinExistence type="predicted"/>
<dbReference type="Proteomes" id="UP001497482">
    <property type="component" value="Chromosome 9"/>
</dbReference>
<organism evidence="1 2">
    <name type="scientific">Knipowitschia caucasica</name>
    <name type="common">Caucasian dwarf goby</name>
    <name type="synonym">Pomatoschistus caucasicus</name>
    <dbReference type="NCBI Taxonomy" id="637954"/>
    <lineage>
        <taxon>Eukaryota</taxon>
        <taxon>Metazoa</taxon>
        <taxon>Chordata</taxon>
        <taxon>Craniata</taxon>
        <taxon>Vertebrata</taxon>
        <taxon>Euteleostomi</taxon>
        <taxon>Actinopterygii</taxon>
        <taxon>Neopterygii</taxon>
        <taxon>Teleostei</taxon>
        <taxon>Neoteleostei</taxon>
        <taxon>Acanthomorphata</taxon>
        <taxon>Gobiaria</taxon>
        <taxon>Gobiiformes</taxon>
        <taxon>Gobioidei</taxon>
        <taxon>Gobiidae</taxon>
        <taxon>Gobiinae</taxon>
        <taxon>Knipowitschia</taxon>
    </lineage>
</organism>
<keyword evidence="2" id="KW-1185">Reference proteome</keyword>
<evidence type="ECO:0000313" key="1">
    <source>
        <dbReference type="EMBL" id="CAL1616151.1"/>
    </source>
</evidence>
<evidence type="ECO:0000313" key="2">
    <source>
        <dbReference type="Proteomes" id="UP001497482"/>
    </source>
</evidence>
<reference evidence="1 2" key="1">
    <citation type="submission" date="2024-04" db="EMBL/GenBank/DDBJ databases">
        <authorList>
            <person name="Waldvogel A.-M."/>
            <person name="Schoenle A."/>
        </authorList>
    </citation>
    <scope>NUCLEOTIDE SEQUENCE [LARGE SCALE GENOMIC DNA]</scope>
</reference>
<sequence>MIELSEHQWRGPELELDLDCSVINGWGRAPLIVVPDTGTRPLTKQDRAGAGCHAQSPSVGCTGHFSGEVTGDSLMTVEERAQVDTPLNKVHRVGAC</sequence>
<name>A0AAV2MRN0_KNICA</name>
<accession>A0AAV2MRN0</accession>
<protein>
    <submittedName>
        <fullName evidence="1">Uncharacterized protein</fullName>
    </submittedName>
</protein>
<gene>
    <name evidence="1" type="ORF">KC01_LOCUS41970</name>
</gene>
<dbReference type="EMBL" id="OZ035831">
    <property type="protein sequence ID" value="CAL1616151.1"/>
    <property type="molecule type" value="Genomic_DNA"/>
</dbReference>